<dbReference type="EMBL" id="CP101527">
    <property type="protein sequence ID" value="UZW74433.1"/>
    <property type="molecule type" value="Genomic_DNA"/>
</dbReference>
<keyword evidence="2" id="KW-1185">Reference proteome</keyword>
<evidence type="ECO:0000313" key="2">
    <source>
        <dbReference type="Proteomes" id="UP001164472"/>
    </source>
</evidence>
<reference evidence="1" key="1">
    <citation type="submission" date="2022-07" db="EMBL/GenBank/DDBJ databases">
        <title>Alkalimarinus sp. nov., isolated from gut of a Alitta virens.</title>
        <authorList>
            <person name="Yang A.I."/>
            <person name="Shin N.-R."/>
        </authorList>
    </citation>
    <scope>NUCLEOTIDE SEQUENCE</scope>
    <source>
        <strain evidence="1">FA028</strain>
    </source>
</reference>
<name>A0A9E8HKM2_9ALTE</name>
<organism evidence="1 2">
    <name type="scientific">Alkalimarinus sediminis</name>
    <dbReference type="NCBI Taxonomy" id="1632866"/>
    <lineage>
        <taxon>Bacteria</taxon>
        <taxon>Pseudomonadati</taxon>
        <taxon>Pseudomonadota</taxon>
        <taxon>Gammaproteobacteria</taxon>
        <taxon>Alteromonadales</taxon>
        <taxon>Alteromonadaceae</taxon>
        <taxon>Alkalimarinus</taxon>
    </lineage>
</organism>
<dbReference type="AlphaFoldDB" id="A0A9E8HKM2"/>
<evidence type="ECO:0000313" key="1">
    <source>
        <dbReference type="EMBL" id="UZW74433.1"/>
    </source>
</evidence>
<proteinExistence type="predicted"/>
<gene>
    <name evidence="1" type="ORF">NNL22_15620</name>
</gene>
<sequence length="143" mass="16394">MSNLNLRYADELGIQPAKVKGMEQHGLCFFTWHDSEAAGGQCFCCNTIVWVNPRENTVLSEVRPNSVPSSGDEYRKYYQDKLNRFLLSLPPCPSCGETKYDRFINNVSFPRLADGTDFDDSREDIELINSAPNSVEVWWFRES</sequence>
<protein>
    <submittedName>
        <fullName evidence="1">Uncharacterized protein</fullName>
    </submittedName>
</protein>
<dbReference type="Proteomes" id="UP001164472">
    <property type="component" value="Chromosome"/>
</dbReference>
<dbReference type="RefSeq" id="WP_251813133.1">
    <property type="nucleotide sequence ID" value="NZ_CP101527.1"/>
</dbReference>
<dbReference type="KEGG" id="asem:NNL22_15620"/>
<accession>A0A9E8HKM2</accession>